<protein>
    <submittedName>
        <fullName evidence="1">Uncharacterized protein</fullName>
    </submittedName>
</protein>
<reference evidence="1" key="2">
    <citation type="submission" date="2025-08" db="UniProtKB">
        <authorList>
            <consortium name="Ensembl"/>
        </authorList>
    </citation>
    <scope>IDENTIFICATION</scope>
</reference>
<name>H2XVN2_CIOIN</name>
<dbReference type="InParanoid" id="H2XVN2"/>
<evidence type="ECO:0000313" key="2">
    <source>
        <dbReference type="Proteomes" id="UP000008144"/>
    </source>
</evidence>
<organism evidence="1 2">
    <name type="scientific">Ciona intestinalis</name>
    <name type="common">Transparent sea squirt</name>
    <name type="synonym">Ascidia intestinalis</name>
    <dbReference type="NCBI Taxonomy" id="7719"/>
    <lineage>
        <taxon>Eukaryota</taxon>
        <taxon>Metazoa</taxon>
        <taxon>Chordata</taxon>
        <taxon>Tunicata</taxon>
        <taxon>Ascidiacea</taxon>
        <taxon>Phlebobranchia</taxon>
        <taxon>Cionidae</taxon>
        <taxon>Ciona</taxon>
    </lineage>
</organism>
<proteinExistence type="predicted"/>
<accession>H2XVN2</accession>
<keyword evidence="2" id="KW-1185">Reference proteome</keyword>
<dbReference type="Ensembl" id="ENSCINT00000033265.1">
    <property type="protein sequence ID" value="ENSCINP00000033716.1"/>
    <property type="gene ID" value="ENSCING00000024697.1"/>
</dbReference>
<dbReference type="AlphaFoldDB" id="H2XVN2"/>
<dbReference type="HOGENOM" id="CLU_2677341_0_0_1"/>
<dbReference type="Proteomes" id="UP000008144">
    <property type="component" value="Unassembled WGS sequence"/>
</dbReference>
<reference evidence="1" key="3">
    <citation type="submission" date="2025-09" db="UniProtKB">
        <authorList>
            <consortium name="Ensembl"/>
        </authorList>
    </citation>
    <scope>IDENTIFICATION</scope>
</reference>
<sequence>MSSTCMNCKIHGAQEQKPSIMVACLGCGRSMHSECILDWPQCAFAIMPNKILFLNKEYPTRLGLYWENNKTSTLI</sequence>
<reference evidence="2" key="1">
    <citation type="journal article" date="2002" name="Science">
        <title>The draft genome of Ciona intestinalis: insights into chordate and vertebrate origins.</title>
        <authorList>
            <person name="Dehal P."/>
            <person name="Satou Y."/>
            <person name="Campbell R.K."/>
            <person name="Chapman J."/>
            <person name="Degnan B."/>
            <person name="De Tomaso A."/>
            <person name="Davidson B."/>
            <person name="Di Gregorio A."/>
            <person name="Gelpke M."/>
            <person name="Goodstein D.M."/>
            <person name="Harafuji N."/>
            <person name="Hastings K.E."/>
            <person name="Ho I."/>
            <person name="Hotta K."/>
            <person name="Huang W."/>
            <person name="Kawashima T."/>
            <person name="Lemaire P."/>
            <person name="Martinez D."/>
            <person name="Meinertzhagen I.A."/>
            <person name="Necula S."/>
            <person name="Nonaka M."/>
            <person name="Putnam N."/>
            <person name="Rash S."/>
            <person name="Saiga H."/>
            <person name="Satake M."/>
            <person name="Terry A."/>
            <person name="Yamada L."/>
            <person name="Wang H.G."/>
            <person name="Awazu S."/>
            <person name="Azumi K."/>
            <person name="Boore J."/>
            <person name="Branno M."/>
            <person name="Chin-Bow S."/>
            <person name="DeSantis R."/>
            <person name="Doyle S."/>
            <person name="Francino P."/>
            <person name="Keys D.N."/>
            <person name="Haga S."/>
            <person name="Hayashi H."/>
            <person name="Hino K."/>
            <person name="Imai K.S."/>
            <person name="Inaba K."/>
            <person name="Kano S."/>
            <person name="Kobayashi K."/>
            <person name="Kobayashi M."/>
            <person name="Lee B.I."/>
            <person name="Makabe K.W."/>
            <person name="Manohar C."/>
            <person name="Matassi G."/>
            <person name="Medina M."/>
            <person name="Mochizuki Y."/>
            <person name="Mount S."/>
            <person name="Morishita T."/>
            <person name="Miura S."/>
            <person name="Nakayama A."/>
            <person name="Nishizaka S."/>
            <person name="Nomoto H."/>
            <person name="Ohta F."/>
            <person name="Oishi K."/>
            <person name="Rigoutsos I."/>
            <person name="Sano M."/>
            <person name="Sasaki A."/>
            <person name="Sasakura Y."/>
            <person name="Shoguchi E."/>
            <person name="Shin-i T."/>
            <person name="Spagnuolo A."/>
            <person name="Stainier D."/>
            <person name="Suzuki M.M."/>
            <person name="Tassy O."/>
            <person name="Takatori N."/>
            <person name="Tokuoka M."/>
            <person name="Yagi K."/>
            <person name="Yoshizaki F."/>
            <person name="Wada S."/>
            <person name="Zhang C."/>
            <person name="Hyatt P.D."/>
            <person name="Larimer F."/>
            <person name="Detter C."/>
            <person name="Doggett N."/>
            <person name="Glavina T."/>
            <person name="Hawkins T."/>
            <person name="Richardson P."/>
            <person name="Lucas S."/>
            <person name="Kohara Y."/>
            <person name="Levine M."/>
            <person name="Satoh N."/>
            <person name="Rokhsar D.S."/>
        </authorList>
    </citation>
    <scope>NUCLEOTIDE SEQUENCE [LARGE SCALE GENOMIC DNA]</scope>
</reference>
<evidence type="ECO:0000313" key="1">
    <source>
        <dbReference type="Ensembl" id="ENSCINP00000033716.1"/>
    </source>
</evidence>